<proteinExistence type="predicted"/>
<evidence type="ECO:0000313" key="3">
    <source>
        <dbReference type="EMBL" id="AWO99350.1"/>
    </source>
</evidence>
<dbReference type="Proteomes" id="UP000246464">
    <property type="component" value="Chromosome 3"/>
</dbReference>
<dbReference type="STRING" id="52904.ENSSMAP00000000990"/>
<feature type="signal peptide" evidence="2">
    <location>
        <begin position="1"/>
        <end position="21"/>
    </location>
</feature>
<evidence type="ECO:0000256" key="1">
    <source>
        <dbReference type="SAM" id="MobiDB-lite"/>
    </source>
</evidence>
<feature type="chain" id="PRO_5015868859" evidence="2">
    <location>
        <begin position="22"/>
        <end position="523"/>
    </location>
</feature>
<name>A0A2U9B5Y5_SCOMX</name>
<reference evidence="3 4" key="1">
    <citation type="submission" date="2017-12" db="EMBL/GenBank/DDBJ databases">
        <title>Integrating genomic resources of turbot (Scophthalmus maximus) in depth evaluation of genetic and physical mapping variation across individuals.</title>
        <authorList>
            <person name="Martinez P."/>
        </authorList>
    </citation>
    <scope>NUCLEOTIDE SEQUENCE [LARGE SCALE GENOMIC DNA]</scope>
</reference>
<evidence type="ECO:0000313" key="4">
    <source>
        <dbReference type="Proteomes" id="UP000246464"/>
    </source>
</evidence>
<feature type="compositionally biased region" description="Basic and acidic residues" evidence="1">
    <location>
        <begin position="359"/>
        <end position="375"/>
    </location>
</feature>
<feature type="region of interest" description="Disordered" evidence="1">
    <location>
        <begin position="249"/>
        <end position="523"/>
    </location>
</feature>
<protein>
    <submittedName>
        <fullName evidence="3">Putative tumor protein p53-inducible protein 13</fullName>
    </submittedName>
</protein>
<feature type="compositionally biased region" description="Basic and acidic residues" evidence="1">
    <location>
        <begin position="423"/>
        <end position="436"/>
    </location>
</feature>
<gene>
    <name evidence="3" type="ORF">SMAX5B_000706</name>
</gene>
<feature type="compositionally biased region" description="Low complexity" evidence="1">
    <location>
        <begin position="470"/>
        <end position="483"/>
    </location>
</feature>
<feature type="compositionally biased region" description="Basic and acidic residues" evidence="1">
    <location>
        <begin position="504"/>
        <end position="513"/>
    </location>
</feature>
<dbReference type="InterPro" id="IPR021454">
    <property type="entry name" value="DUF3105"/>
</dbReference>
<accession>A0A2U9B5Y5</accession>
<dbReference type="PANTHER" id="PTHR34179">
    <property type="entry name" value="TUMOR PROTEIN P53-INDUCIBLE PROTEIN 13"/>
    <property type="match status" value="1"/>
</dbReference>
<organism evidence="3 4">
    <name type="scientific">Scophthalmus maximus</name>
    <name type="common">Turbot</name>
    <name type="synonym">Psetta maxima</name>
    <dbReference type="NCBI Taxonomy" id="52904"/>
    <lineage>
        <taxon>Eukaryota</taxon>
        <taxon>Metazoa</taxon>
        <taxon>Chordata</taxon>
        <taxon>Craniata</taxon>
        <taxon>Vertebrata</taxon>
        <taxon>Euteleostomi</taxon>
        <taxon>Actinopterygii</taxon>
        <taxon>Neopterygii</taxon>
        <taxon>Teleostei</taxon>
        <taxon>Neoteleostei</taxon>
        <taxon>Acanthomorphata</taxon>
        <taxon>Carangaria</taxon>
        <taxon>Pleuronectiformes</taxon>
        <taxon>Pleuronectoidei</taxon>
        <taxon>Scophthalmidae</taxon>
        <taxon>Scophthalmus</taxon>
    </lineage>
</organism>
<feature type="compositionally biased region" description="Polar residues" evidence="1">
    <location>
        <begin position="451"/>
        <end position="460"/>
    </location>
</feature>
<keyword evidence="4" id="KW-1185">Reference proteome</keyword>
<dbReference type="EMBL" id="CP026245">
    <property type="protein sequence ID" value="AWO99350.1"/>
    <property type="molecule type" value="Genomic_DNA"/>
</dbReference>
<feature type="compositionally biased region" description="Polar residues" evidence="1">
    <location>
        <begin position="334"/>
        <end position="343"/>
    </location>
</feature>
<sequence length="523" mass="57015">MVTVTVTVSVLAALWVSVGRCEAPGPRWCDSGKLSLDKDLSAAAVHWDCSESPWPESTQTQSSMDTVYDPEPARQICMDKSISYNHIIPNSGVYRPVRAESGEYVYCPPQRWLNNLHHGATVLLYHPCSPLGERRLLSVLSSSCLSDYVMTPHPQLSRHKPIALVSWGRTLELSTVASSDVCDWLETTTTIANGRLSGAKRIRTYDLLLTRSAAQRRLRHTHPEDGSANMTESLRRCCERTVSSLPIEATDAEVESRVREDGVREMENDGRSRRIRAAAGETQESVRDDNERVNATHSSGDSPPGNRTVPDPPGSSPPEIQTLNRSLAAGPTTRPGSNTSAIRSDSESRKSSVRLITPKHTDGKQTTKPAAHADIRAGGVNGEHNHTAGPGAPGLRRKGEAAKHSATEKNDGDKYITAHRKMKDNEVVDVRERELEQTITHGANDGIDSVSRPQQPQQHPESPDCDDCAEASPAAARAAATAANEGMPRTPRRDPQEGANCQEEAEKGQKEGVRSPAELLQLR</sequence>
<feature type="compositionally biased region" description="Basic and acidic residues" evidence="1">
    <location>
        <begin position="397"/>
        <end position="416"/>
    </location>
</feature>
<dbReference type="GO" id="GO:0005737">
    <property type="term" value="C:cytoplasm"/>
    <property type="evidence" value="ECO:0007669"/>
    <property type="project" value="TreeGrafter"/>
</dbReference>
<feature type="compositionally biased region" description="Basic and acidic residues" evidence="1">
    <location>
        <begin position="254"/>
        <end position="272"/>
    </location>
</feature>
<keyword evidence="2" id="KW-0732">Signal</keyword>
<dbReference type="AlphaFoldDB" id="A0A2U9B5Y5"/>
<dbReference type="PANTHER" id="PTHR34179:SF1">
    <property type="entry name" value="TUMOR PROTEIN P53-INDUCIBLE PROTEIN 13"/>
    <property type="match status" value="1"/>
</dbReference>
<feature type="compositionally biased region" description="Basic and acidic residues" evidence="1">
    <location>
        <begin position="284"/>
        <end position="294"/>
    </location>
</feature>
<evidence type="ECO:0000256" key="2">
    <source>
        <dbReference type="SAM" id="SignalP"/>
    </source>
</evidence>
<dbReference type="Pfam" id="PF11303">
    <property type="entry name" value="DUF3105"/>
    <property type="match status" value="1"/>
</dbReference>